<name>M1W257_CLAP2</name>
<keyword evidence="2" id="KW-1185">Reference proteome</keyword>
<dbReference type="HOGENOM" id="CLU_125044_0_0_1"/>
<sequence>MASSADGMRAAPTPCRDNDRMIGIRPEYGEILFKDGVAARRYYLRANKNAHDLTLRALAAKNAHAPWSYADVPLAGEPAKGSGPSQRCPEGVPREFFRDLIKNVTKR</sequence>
<reference evidence="1 2" key="1">
    <citation type="journal article" date="2013" name="PLoS Genet.">
        <title>Plant-symbiotic fungi as chemical engineers: Multi-genome analysis of the Clavicipitaceae reveals dynamics of alkaloid loci.</title>
        <authorList>
            <person name="Schardl C.L."/>
            <person name="Young C.A."/>
            <person name="Hesse U."/>
            <person name="Amyotte S.G."/>
            <person name="Andreeva K."/>
            <person name="Calie P.J."/>
            <person name="Fleetwood D.J."/>
            <person name="Haws D.C."/>
            <person name="Moore N."/>
            <person name="Oeser B."/>
            <person name="Panaccione D.G."/>
            <person name="Schweri K.K."/>
            <person name="Voisey C.R."/>
            <person name="Farman M.L."/>
            <person name="Jaromczyk J.W."/>
            <person name="Roe B.A."/>
            <person name="O'Sullivan D.M."/>
            <person name="Scott B."/>
            <person name="Tudzynski P."/>
            <person name="An Z."/>
            <person name="Arnaoudova E.G."/>
            <person name="Bullock C.T."/>
            <person name="Charlton N.D."/>
            <person name="Chen L."/>
            <person name="Cox M."/>
            <person name="Dinkins R.D."/>
            <person name="Florea S."/>
            <person name="Glenn A.E."/>
            <person name="Gordon A."/>
            <person name="Gueldener U."/>
            <person name="Harris D.R."/>
            <person name="Hollin W."/>
            <person name="Jaromczyk J."/>
            <person name="Johnson R.D."/>
            <person name="Khan A.K."/>
            <person name="Leistner E."/>
            <person name="Leuchtmann A."/>
            <person name="Li C."/>
            <person name="Liu J."/>
            <person name="Liu J."/>
            <person name="Liu M."/>
            <person name="Mace W."/>
            <person name="Machado C."/>
            <person name="Nagabhyru P."/>
            <person name="Pan J."/>
            <person name="Schmid J."/>
            <person name="Sugawara K."/>
            <person name="Steiner U."/>
            <person name="Takach J.E."/>
            <person name="Tanaka E."/>
            <person name="Webb J.S."/>
            <person name="Wilson E.V."/>
            <person name="Wiseman J.L."/>
            <person name="Yoshida R."/>
            <person name="Zeng Z."/>
        </authorList>
    </citation>
    <scope>NUCLEOTIDE SEQUENCE [LARGE SCALE GENOMIC DNA]</scope>
    <source>
        <strain evidence="1 2">20.1</strain>
    </source>
</reference>
<dbReference type="Proteomes" id="UP000016801">
    <property type="component" value="Unassembled WGS sequence"/>
</dbReference>
<dbReference type="AlphaFoldDB" id="M1W257"/>
<gene>
    <name evidence="1" type="ORF">CPUR_05389</name>
</gene>
<dbReference type="OrthoDB" id="2933464at2759"/>
<evidence type="ECO:0000313" key="2">
    <source>
        <dbReference type="Proteomes" id="UP000016801"/>
    </source>
</evidence>
<organism evidence="1 2">
    <name type="scientific">Claviceps purpurea (strain 20.1)</name>
    <name type="common">Ergot fungus</name>
    <name type="synonym">Sphacelia segetum</name>
    <dbReference type="NCBI Taxonomy" id="1111077"/>
    <lineage>
        <taxon>Eukaryota</taxon>
        <taxon>Fungi</taxon>
        <taxon>Dikarya</taxon>
        <taxon>Ascomycota</taxon>
        <taxon>Pezizomycotina</taxon>
        <taxon>Sordariomycetes</taxon>
        <taxon>Hypocreomycetidae</taxon>
        <taxon>Hypocreales</taxon>
        <taxon>Clavicipitaceae</taxon>
        <taxon>Claviceps</taxon>
    </lineage>
</organism>
<proteinExistence type="predicted"/>
<evidence type="ECO:0000313" key="1">
    <source>
        <dbReference type="EMBL" id="CCE31536.1"/>
    </source>
</evidence>
<protein>
    <submittedName>
        <fullName evidence="1">Uncharacterized protein</fullName>
    </submittedName>
</protein>
<accession>M1W257</accession>
<dbReference type="VEuPathDB" id="FungiDB:CPUR_05389"/>
<comment type="caution">
    <text evidence="1">The sequence shown here is derived from an EMBL/GenBank/DDBJ whole genome shotgun (WGS) entry which is preliminary data.</text>
</comment>
<dbReference type="EMBL" id="CAGA01000032">
    <property type="protein sequence ID" value="CCE31536.1"/>
    <property type="molecule type" value="Genomic_DNA"/>
</dbReference>